<dbReference type="GO" id="GO:0019239">
    <property type="term" value="F:deaminase activity"/>
    <property type="evidence" value="ECO:0007669"/>
    <property type="project" value="TreeGrafter"/>
</dbReference>
<dbReference type="NCBIfam" id="TIGR00004">
    <property type="entry name" value="Rid family detoxifying hydrolase"/>
    <property type="match status" value="1"/>
</dbReference>
<dbReference type="EMBL" id="CP045488">
    <property type="protein sequence ID" value="QFU82184.1"/>
    <property type="molecule type" value="Genomic_DNA"/>
</dbReference>
<dbReference type="AlphaFoldDB" id="A0A5P9P243"/>
<proteinExistence type="inferred from homology"/>
<dbReference type="PANTHER" id="PTHR11803">
    <property type="entry name" value="2-IMINOBUTANOATE/2-IMINOPROPANOATE DEAMINASE RIDA"/>
    <property type="match status" value="1"/>
</dbReference>
<comment type="similarity">
    <text evidence="1">Belongs to the RutC family.</text>
</comment>
<dbReference type="InterPro" id="IPR019897">
    <property type="entry name" value="RidA_CS"/>
</dbReference>
<dbReference type="Gene3D" id="3.30.1330.40">
    <property type="entry name" value="RutC-like"/>
    <property type="match status" value="1"/>
</dbReference>
<evidence type="ECO:0000313" key="3">
    <source>
        <dbReference type="Proteomes" id="UP000326170"/>
    </source>
</evidence>
<dbReference type="GO" id="GO:0005829">
    <property type="term" value="C:cytosol"/>
    <property type="evidence" value="ECO:0007669"/>
    <property type="project" value="TreeGrafter"/>
</dbReference>
<protein>
    <submittedName>
        <fullName evidence="2">RidA family protein</fullName>
    </submittedName>
</protein>
<dbReference type="Proteomes" id="UP000326170">
    <property type="component" value="Chromosome"/>
</dbReference>
<dbReference type="KEGG" id="nas:GCU68_06395"/>
<dbReference type="FunFam" id="3.30.1330.40:FF:000001">
    <property type="entry name" value="L-PSP family endoribonuclease"/>
    <property type="match status" value="1"/>
</dbReference>
<gene>
    <name evidence="2" type="ORF">GCU68_06395</name>
</gene>
<dbReference type="CDD" id="cd00448">
    <property type="entry name" value="YjgF_YER057c_UK114_family"/>
    <property type="match status" value="1"/>
</dbReference>
<dbReference type="Pfam" id="PF01042">
    <property type="entry name" value="Ribonuc_L-PSP"/>
    <property type="match status" value="1"/>
</dbReference>
<dbReference type="PROSITE" id="PS01094">
    <property type="entry name" value="UPF0076"/>
    <property type="match status" value="1"/>
</dbReference>
<name>A0A5P9P243_9EURY</name>
<dbReference type="InterPro" id="IPR035959">
    <property type="entry name" value="RutC-like_sf"/>
</dbReference>
<evidence type="ECO:0000256" key="1">
    <source>
        <dbReference type="ARBA" id="ARBA00010552"/>
    </source>
</evidence>
<dbReference type="GeneID" id="42300661"/>
<evidence type="ECO:0000313" key="2">
    <source>
        <dbReference type="EMBL" id="QFU82184.1"/>
    </source>
</evidence>
<accession>A0A5P9P243</accession>
<organism evidence="2 3">
    <name type="scientific">Natronorubrum aibiense</name>
    <dbReference type="NCBI Taxonomy" id="348826"/>
    <lineage>
        <taxon>Archaea</taxon>
        <taxon>Methanobacteriati</taxon>
        <taxon>Methanobacteriota</taxon>
        <taxon>Stenosarchaea group</taxon>
        <taxon>Halobacteria</taxon>
        <taxon>Halobacteriales</taxon>
        <taxon>Natrialbaceae</taxon>
        <taxon>Natronorubrum</taxon>
    </lineage>
</organism>
<sequence length="126" mass="13417">MKRVINTDEAPAAVGAYSQATATGDLLFTAGQLPFTPDGDLLEDVPVADQTRQCLENVAAILESEGADLEDVLKVTVFLDDIDDFEAMNEAYAEFFEDSPPARSAVEVGRVPKGAALEIEAVAVLE</sequence>
<dbReference type="InterPro" id="IPR006175">
    <property type="entry name" value="YjgF/YER057c/UK114"/>
</dbReference>
<reference evidence="2 3" key="1">
    <citation type="journal article" date="2007" name="Int. J. Syst. Evol. Microbiol.">
        <title>Natronorubrum sulfidifaciens sp. nov., an extremely haloalkaliphilic archaeon isolated from Aiding salt lake in Xin-Jiang, China.</title>
        <authorList>
            <person name="Cui H.L."/>
            <person name="Tohty D."/>
            <person name="Liu H.C."/>
            <person name="Liu S.J."/>
            <person name="Oren A."/>
            <person name="Zhou P.J."/>
        </authorList>
    </citation>
    <scope>NUCLEOTIDE SEQUENCE [LARGE SCALE GENOMIC DNA]</scope>
    <source>
        <strain evidence="2 3">7-3</strain>
    </source>
</reference>
<dbReference type="SUPFAM" id="SSF55298">
    <property type="entry name" value="YjgF-like"/>
    <property type="match status" value="1"/>
</dbReference>
<keyword evidence="3" id="KW-1185">Reference proteome</keyword>
<dbReference type="OrthoDB" id="211138at2157"/>
<dbReference type="RefSeq" id="WP_152939973.1">
    <property type="nucleotide sequence ID" value="NZ_CP045488.1"/>
</dbReference>
<dbReference type="InterPro" id="IPR006056">
    <property type="entry name" value="RidA"/>
</dbReference>
<dbReference type="PANTHER" id="PTHR11803:SF58">
    <property type="entry name" value="PROTEIN HMF1-RELATED"/>
    <property type="match status" value="1"/>
</dbReference>